<dbReference type="InterPro" id="IPR000847">
    <property type="entry name" value="LysR_HTH_N"/>
</dbReference>
<organism evidence="6 7">
    <name type="scientific">Jiella mangrovi</name>
    <dbReference type="NCBI Taxonomy" id="2821407"/>
    <lineage>
        <taxon>Bacteria</taxon>
        <taxon>Pseudomonadati</taxon>
        <taxon>Pseudomonadota</taxon>
        <taxon>Alphaproteobacteria</taxon>
        <taxon>Hyphomicrobiales</taxon>
        <taxon>Aurantimonadaceae</taxon>
        <taxon>Jiella</taxon>
    </lineage>
</organism>
<dbReference type="SUPFAM" id="SSF53850">
    <property type="entry name" value="Periplasmic binding protein-like II"/>
    <property type="match status" value="1"/>
</dbReference>
<protein>
    <submittedName>
        <fullName evidence="6">LysR family transcriptional regulator</fullName>
    </submittedName>
</protein>
<proteinExistence type="inferred from homology"/>
<dbReference type="Pfam" id="PF00126">
    <property type="entry name" value="HTH_1"/>
    <property type="match status" value="2"/>
</dbReference>
<dbReference type="Proteomes" id="UP000678276">
    <property type="component" value="Unassembled WGS sequence"/>
</dbReference>
<dbReference type="EMBL" id="JAGJCF010000002">
    <property type="protein sequence ID" value="MBP0614533.1"/>
    <property type="molecule type" value="Genomic_DNA"/>
</dbReference>
<evidence type="ECO:0000256" key="1">
    <source>
        <dbReference type="ARBA" id="ARBA00009437"/>
    </source>
</evidence>
<dbReference type="Gene3D" id="1.10.10.10">
    <property type="entry name" value="Winged helix-like DNA-binding domain superfamily/Winged helix DNA-binding domain"/>
    <property type="match status" value="2"/>
</dbReference>
<comment type="caution">
    <text evidence="6">The sequence shown here is derived from an EMBL/GenBank/DDBJ whole genome shotgun (WGS) entry which is preliminary data.</text>
</comment>
<keyword evidence="3" id="KW-0238">DNA-binding</keyword>
<dbReference type="PRINTS" id="PR00039">
    <property type="entry name" value="HTHLYSR"/>
</dbReference>
<sequence>MTSRNLRHLRLCLAVADTGKLTLASEVAHVSQPAVTQAIGKLERDFGGKLFDRTRQGFFVTPRGGALVGRLRRAFDRLDPALADISPRLKLTATMAQLQALTAVVETENVTLAARRLDLAQPTVHRAITMLEREAGRRLFERMSFGMVASRQTVALARAVLLAFREFDQAEADLAEFDGRDAGRIVIGALPLARSVLLPQALVEFRAIRPGQRVLVVDGLYDELLTGLRRGDIDVIVGALRQPAPIGDVVQERLFDDQLTIIAGNHHPLVGQTGVPREALAAYPFVVPREGTPARLQFDAFFQGVDLPGGIIEAGSILLMREIVAESEHLGCISGQQARAEISKGLVAEIDVDINWPGRAIGLTYRENWAPTRSQSMLLDLIRSRVDDGAS</sequence>
<dbReference type="Gene3D" id="3.40.190.10">
    <property type="entry name" value="Periplasmic binding protein-like II"/>
    <property type="match status" value="2"/>
</dbReference>
<evidence type="ECO:0000256" key="4">
    <source>
        <dbReference type="ARBA" id="ARBA00023163"/>
    </source>
</evidence>
<dbReference type="InterPro" id="IPR036390">
    <property type="entry name" value="WH_DNA-bd_sf"/>
</dbReference>
<evidence type="ECO:0000313" key="6">
    <source>
        <dbReference type="EMBL" id="MBP0614533.1"/>
    </source>
</evidence>
<dbReference type="InterPro" id="IPR005119">
    <property type="entry name" value="LysR_subst-bd"/>
</dbReference>
<evidence type="ECO:0000259" key="5">
    <source>
        <dbReference type="PROSITE" id="PS50931"/>
    </source>
</evidence>
<gene>
    <name evidence="6" type="ORF">J6595_02960</name>
</gene>
<dbReference type="PROSITE" id="PS50931">
    <property type="entry name" value="HTH_LYSR"/>
    <property type="match status" value="2"/>
</dbReference>
<dbReference type="SUPFAM" id="SSF46785">
    <property type="entry name" value="Winged helix' DNA-binding domain"/>
    <property type="match status" value="2"/>
</dbReference>
<dbReference type="Pfam" id="PF03466">
    <property type="entry name" value="LysR_substrate"/>
    <property type="match status" value="1"/>
</dbReference>
<dbReference type="PANTHER" id="PTHR30126:SF98">
    <property type="entry name" value="HTH-TYPE TRANSCRIPTIONAL ACTIVATOR BAUR"/>
    <property type="match status" value="1"/>
</dbReference>
<feature type="domain" description="HTH lysR-type" evidence="5">
    <location>
        <begin position="94"/>
        <end position="150"/>
    </location>
</feature>
<dbReference type="PANTHER" id="PTHR30126">
    <property type="entry name" value="HTH-TYPE TRANSCRIPTIONAL REGULATOR"/>
    <property type="match status" value="1"/>
</dbReference>
<reference evidence="6 7" key="1">
    <citation type="submission" date="2021-04" db="EMBL/GenBank/DDBJ databases">
        <title>Whole genome sequence of Jiella sp. KSK16Y-1.</title>
        <authorList>
            <person name="Tuo L."/>
        </authorList>
    </citation>
    <scope>NUCLEOTIDE SEQUENCE [LARGE SCALE GENOMIC DNA]</scope>
    <source>
        <strain evidence="6 7">KSK16Y-1</strain>
    </source>
</reference>
<name>A0ABS4BCR5_9HYPH</name>
<evidence type="ECO:0000313" key="7">
    <source>
        <dbReference type="Proteomes" id="UP000678276"/>
    </source>
</evidence>
<dbReference type="InterPro" id="IPR036388">
    <property type="entry name" value="WH-like_DNA-bd_sf"/>
</dbReference>
<keyword evidence="7" id="KW-1185">Reference proteome</keyword>
<accession>A0ABS4BCR5</accession>
<comment type="similarity">
    <text evidence="1">Belongs to the LysR transcriptional regulatory family.</text>
</comment>
<evidence type="ECO:0000256" key="2">
    <source>
        <dbReference type="ARBA" id="ARBA00023015"/>
    </source>
</evidence>
<keyword evidence="2" id="KW-0805">Transcription regulation</keyword>
<dbReference type="RefSeq" id="WP_209592976.1">
    <property type="nucleotide sequence ID" value="NZ_JAGJCF010000002.1"/>
</dbReference>
<evidence type="ECO:0000256" key="3">
    <source>
        <dbReference type="ARBA" id="ARBA00023125"/>
    </source>
</evidence>
<keyword evidence="4" id="KW-0804">Transcription</keyword>
<feature type="domain" description="HTH lysR-type" evidence="5">
    <location>
        <begin position="4"/>
        <end position="61"/>
    </location>
</feature>